<accession>A0A1J6X1Z4</accession>
<evidence type="ECO:0000313" key="3">
    <source>
        <dbReference type="Proteomes" id="UP000182062"/>
    </source>
</evidence>
<evidence type="ECO:0000313" key="2">
    <source>
        <dbReference type="EMBL" id="OIU72145.1"/>
    </source>
</evidence>
<sequence length="398" mass="47052">MNQESNEPEHITDYKSLLDDFHLLSSEIESLYHSYSKRMKNASEEISKQKTKQGIYKTEITGNHETIEVLLAQIDYLLMERNQNMQRIGEINRFLHNKIDVEAIKGPGEETRAEPAVNPVEEETLPPFKENIPEIRIIYESNLTENKNRADQLTKKMLDLFIDSTATKMAGRPKGEGDLRFFILMIEKDLELLDSLKKQCEKKERWYKKVWRFLWGKPEEVYHPEVMKKLNKIEEQLVEYSTKFSEVNKVMADQAVSSDSENHYLEKMNKLHEDLKKLEEFYEEELDALRSRLDEYKRRESELEAKLSLIDETYTDTKENASRREEELEEELKRLRYELQAQTNKKNDLYSKMKQSPASTKPLIPESNPEFDKYGKGNIPIPTESSRKTMFNPTKYIR</sequence>
<reference evidence="2 3" key="1">
    <citation type="submission" date="2016-09" db="EMBL/GenBank/DDBJ databases">
        <title>Bacillus aquimaris SAMM genome sequence reveals colonization and biosurfactant production capacities.</title>
        <authorList>
            <person name="Waghmode S.R."/>
            <person name="Suryavanshi M.V."/>
        </authorList>
    </citation>
    <scope>NUCLEOTIDE SEQUENCE [LARGE SCALE GENOMIC DNA]</scope>
    <source>
        <strain evidence="2 3">SAMM</strain>
    </source>
</reference>
<gene>
    <name evidence="2" type="ORF">BHE18_05800</name>
</gene>
<comment type="caution">
    <text evidence="2">The sequence shown here is derived from an EMBL/GenBank/DDBJ whole genome shotgun (WGS) entry which is preliminary data.</text>
</comment>
<name>A0A1J6X1Z4_9BACI</name>
<keyword evidence="3" id="KW-1185">Reference proteome</keyword>
<protein>
    <submittedName>
        <fullName evidence="2">Uncharacterized protein</fullName>
    </submittedName>
</protein>
<organism evidence="2 3">
    <name type="scientific">Rossellomorea aquimaris</name>
    <dbReference type="NCBI Taxonomy" id="189382"/>
    <lineage>
        <taxon>Bacteria</taxon>
        <taxon>Bacillati</taxon>
        <taxon>Bacillota</taxon>
        <taxon>Bacilli</taxon>
        <taxon>Bacillales</taxon>
        <taxon>Bacillaceae</taxon>
        <taxon>Rossellomorea</taxon>
    </lineage>
</organism>
<proteinExistence type="predicted"/>
<feature type="region of interest" description="Disordered" evidence="1">
    <location>
        <begin position="348"/>
        <end position="398"/>
    </location>
</feature>
<dbReference type="RefSeq" id="WP_071617811.1">
    <property type="nucleotide sequence ID" value="NZ_MINN01000074.1"/>
</dbReference>
<evidence type="ECO:0000256" key="1">
    <source>
        <dbReference type="SAM" id="MobiDB-lite"/>
    </source>
</evidence>
<dbReference type="AlphaFoldDB" id="A0A1J6X1Z4"/>
<dbReference type="Proteomes" id="UP000182062">
    <property type="component" value="Unassembled WGS sequence"/>
</dbReference>
<dbReference type="EMBL" id="MINN01000074">
    <property type="protein sequence ID" value="OIU72145.1"/>
    <property type="molecule type" value="Genomic_DNA"/>
</dbReference>
<dbReference type="SUPFAM" id="SSF58100">
    <property type="entry name" value="Bacterial hemolysins"/>
    <property type="match status" value="1"/>
</dbReference>
<dbReference type="OrthoDB" id="2805162at2"/>